<dbReference type="NCBIfam" id="NF008453">
    <property type="entry name" value="PRK11308.1"/>
    <property type="match status" value="2"/>
</dbReference>
<organism evidence="7 8">
    <name type="scientific">Kitasatospora herbaricolor</name>
    <dbReference type="NCBI Taxonomy" id="68217"/>
    <lineage>
        <taxon>Bacteria</taxon>
        <taxon>Bacillati</taxon>
        <taxon>Actinomycetota</taxon>
        <taxon>Actinomycetes</taxon>
        <taxon>Kitasatosporales</taxon>
        <taxon>Streptomycetaceae</taxon>
        <taxon>Kitasatospora</taxon>
    </lineage>
</organism>
<sequence>MIGDPGTGTRPRRGSATGAGTQTPDDGAQPLVELRGLDVSFPGRRATVRAVRGLSLTVRAGESVALVGESGSGKSVTARSLVGLAGPGARVTADTFRIDGREVGALTGRQWRPLRGRRIGFVLQDALVSLDPLRRVGDEIAEALHAHRSVPRAEVPERVLRLLADAGVPDPELRARQYPHELSGGLRQRALIASAIAAGPALLIADEPTTALDVTVQAQILDLLAERRRAGMALLLISHDLAVVAKVADRVLVMKDGEVVEEGPTAEVLANPGHPYTRQLLDAVPHAHARGTRLSGPRAGIPLPRHADPAGAPVVLAARGIGKSFAVAGHGRLTAVEDVSFTLRAGRTLGIVGESGSGKSTTGRLLLGLAPPDTGSVEVEGTSWLGLSARERRALHRRVQVVHQDPLSSFDPRYTVARILAEPLAATGLPRGEHACRVDELMDQVGLGRELLRRRPRQLSGGQRQRVAIARALAPHPRIIVLDEPVAALDVSIQAQVLDLLLDLQAELGVAYVFISHDLGVVHHIADEVLVMKDGRTVEAGDVGEVFAAPRHPYTRALLDAVPQLDGPSPRKAHEHRT</sequence>
<name>A0ABZ1W1S1_9ACTN</name>
<evidence type="ECO:0000256" key="4">
    <source>
        <dbReference type="ARBA" id="ARBA00022840"/>
    </source>
</evidence>
<keyword evidence="8" id="KW-1185">Reference proteome</keyword>
<evidence type="ECO:0000259" key="6">
    <source>
        <dbReference type="PROSITE" id="PS50893"/>
    </source>
</evidence>
<keyword evidence="3" id="KW-0547">Nucleotide-binding</keyword>
<dbReference type="RefSeq" id="WP_329500695.1">
    <property type="nucleotide sequence ID" value="NZ_CP108460.1"/>
</dbReference>
<dbReference type="SUPFAM" id="SSF52540">
    <property type="entry name" value="P-loop containing nucleoside triphosphate hydrolases"/>
    <property type="match status" value="2"/>
</dbReference>
<feature type="region of interest" description="Disordered" evidence="5">
    <location>
        <begin position="1"/>
        <end position="29"/>
    </location>
</feature>
<dbReference type="CDD" id="cd03257">
    <property type="entry name" value="ABC_NikE_OppD_transporters"/>
    <property type="match status" value="2"/>
</dbReference>
<feature type="compositionally biased region" description="Low complexity" evidence="5">
    <location>
        <begin position="1"/>
        <end position="21"/>
    </location>
</feature>
<dbReference type="InterPro" id="IPR027417">
    <property type="entry name" value="P-loop_NTPase"/>
</dbReference>
<dbReference type="PROSITE" id="PS00211">
    <property type="entry name" value="ABC_TRANSPORTER_1"/>
    <property type="match status" value="1"/>
</dbReference>
<dbReference type="Gene3D" id="3.40.50.300">
    <property type="entry name" value="P-loop containing nucleotide triphosphate hydrolases"/>
    <property type="match status" value="2"/>
</dbReference>
<dbReference type="Pfam" id="PF00005">
    <property type="entry name" value="ABC_tran"/>
    <property type="match status" value="2"/>
</dbReference>
<accession>A0ABZ1W1S1</accession>
<keyword evidence="2" id="KW-0813">Transport</keyword>
<evidence type="ECO:0000256" key="2">
    <source>
        <dbReference type="ARBA" id="ARBA00022448"/>
    </source>
</evidence>
<evidence type="ECO:0000256" key="3">
    <source>
        <dbReference type="ARBA" id="ARBA00022741"/>
    </source>
</evidence>
<feature type="domain" description="ABC transporter" evidence="6">
    <location>
        <begin position="316"/>
        <end position="559"/>
    </location>
</feature>
<dbReference type="SMART" id="SM00382">
    <property type="entry name" value="AAA"/>
    <property type="match status" value="2"/>
</dbReference>
<dbReference type="Pfam" id="PF08352">
    <property type="entry name" value="oligo_HPY"/>
    <property type="match status" value="2"/>
</dbReference>
<feature type="domain" description="ABC transporter" evidence="6">
    <location>
        <begin position="34"/>
        <end position="281"/>
    </location>
</feature>
<dbReference type="InterPro" id="IPR050319">
    <property type="entry name" value="ABC_transp_ATP-bind"/>
</dbReference>
<gene>
    <name evidence="7" type="ORF">OG469_04150</name>
</gene>
<dbReference type="PANTHER" id="PTHR43776">
    <property type="entry name" value="TRANSPORT ATP-BINDING PROTEIN"/>
    <property type="match status" value="1"/>
</dbReference>
<dbReference type="EMBL" id="CP108482">
    <property type="protein sequence ID" value="WUS54774.1"/>
    <property type="molecule type" value="Genomic_DNA"/>
</dbReference>
<dbReference type="Proteomes" id="UP001432014">
    <property type="component" value="Chromosome"/>
</dbReference>
<evidence type="ECO:0000256" key="1">
    <source>
        <dbReference type="ARBA" id="ARBA00005417"/>
    </source>
</evidence>
<keyword evidence="4 7" id="KW-0067">ATP-binding</keyword>
<dbReference type="InterPro" id="IPR003593">
    <property type="entry name" value="AAA+_ATPase"/>
</dbReference>
<dbReference type="InterPro" id="IPR003439">
    <property type="entry name" value="ABC_transporter-like_ATP-bd"/>
</dbReference>
<dbReference type="PANTHER" id="PTHR43776:SF7">
    <property type="entry name" value="D,D-DIPEPTIDE TRANSPORT ATP-BINDING PROTEIN DDPF-RELATED"/>
    <property type="match status" value="1"/>
</dbReference>
<proteinExistence type="inferred from homology"/>
<reference evidence="7 8" key="1">
    <citation type="submission" date="2022-10" db="EMBL/GenBank/DDBJ databases">
        <title>The complete genomes of actinobacterial strains from the NBC collection.</title>
        <authorList>
            <person name="Joergensen T.S."/>
            <person name="Alvarez Arevalo M."/>
            <person name="Sterndorff E.B."/>
            <person name="Faurdal D."/>
            <person name="Vuksanovic O."/>
            <person name="Mourched A.-S."/>
            <person name="Charusanti P."/>
            <person name="Shaw S."/>
            <person name="Blin K."/>
            <person name="Weber T."/>
        </authorList>
    </citation>
    <scope>NUCLEOTIDE SEQUENCE [LARGE SCALE GENOMIC DNA]</scope>
    <source>
        <strain evidence="7 8">NBC_01247</strain>
    </source>
</reference>
<evidence type="ECO:0000313" key="7">
    <source>
        <dbReference type="EMBL" id="WUS54774.1"/>
    </source>
</evidence>
<dbReference type="NCBIfam" id="NF007739">
    <property type="entry name" value="PRK10419.1"/>
    <property type="match status" value="2"/>
</dbReference>
<evidence type="ECO:0000256" key="5">
    <source>
        <dbReference type="SAM" id="MobiDB-lite"/>
    </source>
</evidence>
<comment type="similarity">
    <text evidence="1">Belongs to the ABC transporter superfamily.</text>
</comment>
<evidence type="ECO:0000313" key="8">
    <source>
        <dbReference type="Proteomes" id="UP001432014"/>
    </source>
</evidence>
<dbReference type="PROSITE" id="PS50893">
    <property type="entry name" value="ABC_TRANSPORTER_2"/>
    <property type="match status" value="2"/>
</dbReference>
<dbReference type="InterPro" id="IPR013563">
    <property type="entry name" value="Oligopep_ABC_C"/>
</dbReference>
<dbReference type="GO" id="GO:0005524">
    <property type="term" value="F:ATP binding"/>
    <property type="evidence" value="ECO:0007669"/>
    <property type="project" value="UniProtKB-KW"/>
</dbReference>
<protein>
    <submittedName>
        <fullName evidence="7">ABC transporter ATP-binding protein</fullName>
    </submittedName>
</protein>
<dbReference type="InterPro" id="IPR017871">
    <property type="entry name" value="ABC_transporter-like_CS"/>
</dbReference>